<evidence type="ECO:0000256" key="1">
    <source>
        <dbReference type="ARBA" id="ARBA00022723"/>
    </source>
</evidence>
<dbReference type="GeneID" id="112046443"/>
<dbReference type="InterPro" id="IPR004244">
    <property type="entry name" value="Transposase_22"/>
</dbReference>
<dbReference type="Pfam" id="PF25298">
    <property type="entry name" value="Baculo_FP_2nd"/>
    <property type="match status" value="1"/>
</dbReference>
<dbReference type="AlphaFoldDB" id="A0A6J1MW97"/>
<dbReference type="Pfam" id="PF00628">
    <property type="entry name" value="PHD"/>
    <property type="match status" value="1"/>
</dbReference>
<dbReference type="SMART" id="SM00249">
    <property type="entry name" value="PHD"/>
    <property type="match status" value="1"/>
</dbReference>
<dbReference type="InterPro" id="IPR001965">
    <property type="entry name" value="Znf_PHD"/>
</dbReference>
<keyword evidence="3" id="KW-0862">Zinc</keyword>
<keyword evidence="4" id="KW-0175">Coiled coil</keyword>
<dbReference type="InterPro" id="IPR019787">
    <property type="entry name" value="Znf_PHD-finger"/>
</dbReference>
<dbReference type="SUPFAM" id="SSF57903">
    <property type="entry name" value="FYVE/PHD zinc finger"/>
    <property type="match status" value="1"/>
</dbReference>
<evidence type="ECO:0000313" key="7">
    <source>
        <dbReference type="Proteomes" id="UP001652582"/>
    </source>
</evidence>
<protein>
    <submittedName>
        <fullName evidence="8">Uncharacterized protein LOC112046443</fullName>
    </submittedName>
</protein>
<dbReference type="GO" id="GO:0008270">
    <property type="term" value="F:zinc ion binding"/>
    <property type="evidence" value="ECO:0007669"/>
    <property type="project" value="UniProtKB-KW"/>
</dbReference>
<dbReference type="Gene3D" id="3.30.40.10">
    <property type="entry name" value="Zinc/RING finger domain, C3HC4 (zinc finger)"/>
    <property type="match status" value="1"/>
</dbReference>
<name>A0A6J1MW97_BICAN</name>
<proteinExistence type="predicted"/>
<evidence type="ECO:0000256" key="4">
    <source>
        <dbReference type="SAM" id="Coils"/>
    </source>
</evidence>
<dbReference type="InterPro" id="IPR013083">
    <property type="entry name" value="Znf_RING/FYVE/PHD"/>
</dbReference>
<gene>
    <name evidence="8" type="primary">LOC112046443</name>
</gene>
<feature type="coiled-coil region" evidence="4">
    <location>
        <begin position="161"/>
        <end position="219"/>
    </location>
</feature>
<accession>A0A6J1MW97</accession>
<feature type="domain" description="Zinc finger PHD-type" evidence="6">
    <location>
        <begin position="6"/>
        <end position="59"/>
    </location>
</feature>
<evidence type="ECO:0000313" key="8">
    <source>
        <dbReference type="RefSeq" id="XP_023938834.2"/>
    </source>
</evidence>
<organism evidence="7 8">
    <name type="scientific">Bicyclus anynana</name>
    <name type="common">Squinting bush brown butterfly</name>
    <dbReference type="NCBI Taxonomy" id="110368"/>
    <lineage>
        <taxon>Eukaryota</taxon>
        <taxon>Metazoa</taxon>
        <taxon>Ecdysozoa</taxon>
        <taxon>Arthropoda</taxon>
        <taxon>Hexapoda</taxon>
        <taxon>Insecta</taxon>
        <taxon>Pterygota</taxon>
        <taxon>Neoptera</taxon>
        <taxon>Endopterygota</taxon>
        <taxon>Lepidoptera</taxon>
        <taxon>Glossata</taxon>
        <taxon>Ditrysia</taxon>
        <taxon>Papilionoidea</taxon>
        <taxon>Nymphalidae</taxon>
        <taxon>Satyrinae</taxon>
        <taxon>Satyrini</taxon>
        <taxon>Mycalesina</taxon>
        <taxon>Bicyclus</taxon>
    </lineage>
</organism>
<dbReference type="KEGG" id="bany:112046443"/>
<evidence type="ECO:0000256" key="5">
    <source>
        <dbReference type="SAM" id="MobiDB-lite"/>
    </source>
</evidence>
<dbReference type="InterPro" id="IPR011011">
    <property type="entry name" value="Znf_FYVE_PHD"/>
</dbReference>
<feature type="compositionally biased region" description="Polar residues" evidence="5">
    <location>
        <begin position="70"/>
        <end position="79"/>
    </location>
</feature>
<dbReference type="Proteomes" id="UP001652582">
    <property type="component" value="Unplaced"/>
</dbReference>
<sequence length="374" mass="42862">MPRNIECGSGCGRPVTRQSLMQCHLCKSSYHCECLNINLHQLATMSKEYLASWQCPACSNVSNRHRGNRENTPVRSSVIPSVEETASLPQQNRTNADQDWRAFTQELQLMLNGWRNEIDNSLSQISNDIKSALSDMKHEIQTLRTDQNNLKSGFTNLSQEVAELKSSTQYLSKQNEDLEKKVHTLEGHKKDAQESHSLVSTLEYKIDCLEQQARQCNVEIVNVPEKKNENLITILDAIGSVIKYPIQQKDVVSIHRVPHAHQQNNKPKNVIVKFSARSVRDNVLSAYRKMKKVRSDQIGISGHSQDIYLNEHLTLKNKTLFRQCREEAKKCNYKYVWVKNATILVRQNDNSPAFAVRSCNDFVKFKCSLTRMET</sequence>
<reference evidence="8" key="1">
    <citation type="submission" date="2025-08" db="UniProtKB">
        <authorList>
            <consortium name="RefSeq"/>
        </authorList>
    </citation>
    <scope>IDENTIFICATION</scope>
</reference>
<dbReference type="Gene3D" id="6.10.250.370">
    <property type="match status" value="1"/>
</dbReference>
<keyword evidence="7" id="KW-1185">Reference proteome</keyword>
<evidence type="ECO:0000259" key="6">
    <source>
        <dbReference type="SMART" id="SM00249"/>
    </source>
</evidence>
<evidence type="ECO:0000256" key="2">
    <source>
        <dbReference type="ARBA" id="ARBA00022771"/>
    </source>
</evidence>
<keyword evidence="1" id="KW-0479">Metal-binding</keyword>
<dbReference type="RefSeq" id="XP_023938834.2">
    <property type="nucleotide sequence ID" value="XM_024083066.2"/>
</dbReference>
<dbReference type="Gene3D" id="3.30.70.1820">
    <property type="entry name" value="L1 transposable element, RRM domain"/>
    <property type="match status" value="1"/>
</dbReference>
<keyword evidence="2" id="KW-0863">Zinc-finger</keyword>
<dbReference type="InterPro" id="IPR057251">
    <property type="entry name" value="FP_C"/>
</dbReference>
<dbReference type="OrthoDB" id="7477812at2759"/>
<evidence type="ECO:0000256" key="3">
    <source>
        <dbReference type="ARBA" id="ARBA00022833"/>
    </source>
</evidence>
<feature type="region of interest" description="Disordered" evidence="5">
    <location>
        <begin position="64"/>
        <end position="95"/>
    </location>
</feature>
<dbReference type="PANTHER" id="PTHR11505">
    <property type="entry name" value="L1 TRANSPOSABLE ELEMENT-RELATED"/>
    <property type="match status" value="1"/>
</dbReference>